<dbReference type="OrthoDB" id="194358at2759"/>
<name>A0A9W9N990_9EURO</name>
<evidence type="ECO:0000259" key="8">
    <source>
        <dbReference type="PROSITE" id="PS51635"/>
    </source>
</evidence>
<sequence length="957" mass="107776">MAAWLDLVSDATGWSLVDTGRLEEVVQDMNHPESQFPSFIYFAGNGNRIKALRALFPRNNVTRKGPAGLVRLHLSTTTARTENPIIFAESNLSSRTGLGDTEILKRSFNKSRRWSINNKLSPRFEDLQHKVIRKLIFPWTQVFCAFVDSAAEIENLKVLLQDPRERIAVGGQMVPDTMRVVIVLTANANLSIKSLNKTATKMANTNILPLNWTILDLSEREQMTPSVAFEPLRKLILNETQKVLSEQKRTHLSFSAVHLRELWYRSLQLLVELPTTSSGLDCLLAARANYPETSGMVTCYMDFLKNMVEPCFQEHDICMFLASALLMNAYPPKMHLFDPEVVFHTLYRGLIEQALINTCSELSWENVLAHFVKAFAFLKPKKPSLEVRRESMAHFYRQWGGLRSITTCLSCICRPPEHMMPCGHSICDACVVLFGTASSSAEYHTDLTLCPICGTCFQLTIRQLPPTKGPVILSLDGGGVRGIVQLGLLRALERRLGPIQIRDIPDLCTGTSVGALSEMDMVFNETSAEDGCTKFPAFAQKIFQSSTWRGKPAMLRCFELFYCVVSVLRDCQYNSTILEHNLKTILGHQRRIFDVATTNSAGCRVAIITSRSSDGKACVFANYRGIGHRGPNAAYQFLIPQNEDQNPFLWEVSFFQTKPLPGFGVFQDGGVRANNPLAIALKESEIIWPSSGKHDMLISVGTGCSVHIPEPGQTSRSSWRDSALPRMIRATLSSPCMDGEQGFREALNYVPNHIKSDIFRVNHVMSEVLPQLDDLGKLDDMSKLNFSIPDDLVRAVLVTGFFFFELDETPTQTHRSFLCQGSIFCSRPRASDILNRVLIEIPNGHFQTSRGYRLGSLQDNDGCHICGYYRKAISFSVNSLEEEISLGIANDQFYHKIGGFPKSMYGFLQAQQAFAHFGRSDYLERCWPPKRFCYCSRGTKRRVHFMEPALQQKKRRL</sequence>
<dbReference type="GO" id="GO:0046486">
    <property type="term" value="P:glycerolipid metabolic process"/>
    <property type="evidence" value="ECO:0007669"/>
    <property type="project" value="UniProtKB-ARBA"/>
</dbReference>
<accession>A0A9W9N990</accession>
<protein>
    <recommendedName>
        <fullName evidence="11">PNPLA domain-containing protein</fullName>
    </recommendedName>
</protein>
<dbReference type="Pfam" id="PF01734">
    <property type="entry name" value="Patatin"/>
    <property type="match status" value="1"/>
</dbReference>
<feature type="active site" description="Nucleophile" evidence="6">
    <location>
        <position position="512"/>
    </location>
</feature>
<proteinExistence type="predicted"/>
<evidence type="ECO:0008006" key="11">
    <source>
        <dbReference type="Google" id="ProtNLM"/>
    </source>
</evidence>
<feature type="short sequence motif" description="GXSXG" evidence="6">
    <location>
        <begin position="510"/>
        <end position="514"/>
    </location>
</feature>
<dbReference type="AlphaFoldDB" id="A0A9W9N990"/>
<evidence type="ECO:0000256" key="2">
    <source>
        <dbReference type="ARBA" id="ARBA00022771"/>
    </source>
</evidence>
<feature type="short sequence motif" description="DGA/G" evidence="6">
    <location>
        <begin position="668"/>
        <end position="670"/>
    </location>
</feature>
<dbReference type="GO" id="GO:0016020">
    <property type="term" value="C:membrane"/>
    <property type="evidence" value="ECO:0007669"/>
    <property type="project" value="TreeGrafter"/>
</dbReference>
<dbReference type="SUPFAM" id="SSF52151">
    <property type="entry name" value="FabD/lysophospholipase-like"/>
    <property type="match status" value="1"/>
</dbReference>
<keyword evidence="6" id="KW-0378">Hydrolase</keyword>
<evidence type="ECO:0000256" key="1">
    <source>
        <dbReference type="ARBA" id="ARBA00022723"/>
    </source>
</evidence>
<evidence type="ECO:0000256" key="5">
    <source>
        <dbReference type="PROSITE-ProRule" id="PRU00175"/>
    </source>
</evidence>
<feature type="domain" description="RING-type" evidence="7">
    <location>
        <begin position="408"/>
        <end position="453"/>
    </location>
</feature>
<reference evidence="9" key="1">
    <citation type="submission" date="2022-12" db="EMBL/GenBank/DDBJ databases">
        <authorList>
            <person name="Petersen C."/>
        </authorList>
    </citation>
    <scope>NUCLEOTIDE SEQUENCE</scope>
    <source>
        <strain evidence="9">IBT 15544</strain>
    </source>
</reference>
<organism evidence="9 10">
    <name type="scientific">Penicillium cinerascens</name>
    <dbReference type="NCBI Taxonomy" id="70096"/>
    <lineage>
        <taxon>Eukaryota</taxon>
        <taxon>Fungi</taxon>
        <taxon>Dikarya</taxon>
        <taxon>Ascomycota</taxon>
        <taxon>Pezizomycotina</taxon>
        <taxon>Eurotiomycetes</taxon>
        <taxon>Eurotiomycetidae</taxon>
        <taxon>Eurotiales</taxon>
        <taxon>Aspergillaceae</taxon>
        <taxon>Penicillium</taxon>
    </lineage>
</organism>
<evidence type="ECO:0000256" key="6">
    <source>
        <dbReference type="PROSITE-ProRule" id="PRU01161"/>
    </source>
</evidence>
<keyword evidence="3" id="KW-0862">Zinc</keyword>
<keyword evidence="2 5" id="KW-0863">Zinc-finger</keyword>
<keyword evidence="1" id="KW-0479">Metal-binding</keyword>
<evidence type="ECO:0000313" key="10">
    <source>
        <dbReference type="Proteomes" id="UP001150904"/>
    </source>
</evidence>
<keyword evidence="6" id="KW-0442">Lipid degradation</keyword>
<evidence type="ECO:0000256" key="3">
    <source>
        <dbReference type="ARBA" id="ARBA00022833"/>
    </source>
</evidence>
<keyword evidence="4 6" id="KW-0443">Lipid metabolism</keyword>
<dbReference type="InterPro" id="IPR016035">
    <property type="entry name" value="Acyl_Trfase/lysoPLipase"/>
</dbReference>
<dbReference type="PANTHER" id="PTHR24185:SF8">
    <property type="entry name" value="PNPLA DOMAIN-CONTAINING PROTEIN"/>
    <property type="match status" value="1"/>
</dbReference>
<dbReference type="RefSeq" id="XP_058311362.1">
    <property type="nucleotide sequence ID" value="XM_058449018.1"/>
</dbReference>
<keyword evidence="10" id="KW-1185">Reference proteome</keyword>
<dbReference type="Proteomes" id="UP001150904">
    <property type="component" value="Unassembled WGS sequence"/>
</dbReference>
<dbReference type="Gene3D" id="3.40.1090.10">
    <property type="entry name" value="Cytosolic phospholipase A2 catalytic domain"/>
    <property type="match status" value="1"/>
</dbReference>
<dbReference type="PROSITE" id="PS00518">
    <property type="entry name" value="ZF_RING_1"/>
    <property type="match status" value="1"/>
</dbReference>
<reference evidence="9" key="2">
    <citation type="journal article" date="2023" name="IMA Fungus">
        <title>Comparative genomic study of the Penicillium genus elucidates a diverse pangenome and 15 lateral gene transfer events.</title>
        <authorList>
            <person name="Petersen C."/>
            <person name="Sorensen T."/>
            <person name="Nielsen M.R."/>
            <person name="Sondergaard T.E."/>
            <person name="Sorensen J.L."/>
            <person name="Fitzpatrick D.A."/>
            <person name="Frisvad J.C."/>
            <person name="Nielsen K.L."/>
        </authorList>
    </citation>
    <scope>NUCLEOTIDE SEQUENCE</scope>
    <source>
        <strain evidence="9">IBT 15544</strain>
    </source>
</reference>
<dbReference type="EMBL" id="JAPQKR010000005">
    <property type="protein sequence ID" value="KAJ5215549.1"/>
    <property type="molecule type" value="Genomic_DNA"/>
</dbReference>
<evidence type="ECO:0000259" key="7">
    <source>
        <dbReference type="PROSITE" id="PS50089"/>
    </source>
</evidence>
<dbReference type="GO" id="GO:0008270">
    <property type="term" value="F:zinc ion binding"/>
    <property type="evidence" value="ECO:0007669"/>
    <property type="project" value="UniProtKB-KW"/>
</dbReference>
<comment type="caution">
    <text evidence="9">The sequence shown here is derived from an EMBL/GenBank/DDBJ whole genome shotgun (WGS) entry which is preliminary data.</text>
</comment>
<dbReference type="PANTHER" id="PTHR24185">
    <property type="entry name" value="CALCIUM-INDEPENDENT PHOSPHOLIPASE A2-GAMMA"/>
    <property type="match status" value="1"/>
</dbReference>
<dbReference type="InterPro" id="IPR001841">
    <property type="entry name" value="Znf_RING"/>
</dbReference>
<dbReference type="GeneID" id="83176319"/>
<feature type="short sequence motif" description="GXGXXG" evidence="6">
    <location>
        <begin position="477"/>
        <end position="482"/>
    </location>
</feature>
<dbReference type="PROSITE" id="PS50089">
    <property type="entry name" value="ZF_RING_2"/>
    <property type="match status" value="1"/>
</dbReference>
<dbReference type="PROSITE" id="PS51635">
    <property type="entry name" value="PNPLA"/>
    <property type="match status" value="1"/>
</dbReference>
<dbReference type="InterPro" id="IPR017907">
    <property type="entry name" value="Znf_RING_CS"/>
</dbReference>
<dbReference type="CDD" id="cd07199">
    <property type="entry name" value="Pat17_PNPLA8_PNPLA9_like"/>
    <property type="match status" value="1"/>
</dbReference>
<dbReference type="GO" id="GO:0016042">
    <property type="term" value="P:lipid catabolic process"/>
    <property type="evidence" value="ECO:0007669"/>
    <property type="project" value="UniProtKB-UniRule"/>
</dbReference>
<feature type="active site" description="Proton acceptor" evidence="6">
    <location>
        <position position="668"/>
    </location>
</feature>
<feature type="domain" description="PNPLA" evidence="8">
    <location>
        <begin position="473"/>
        <end position="681"/>
    </location>
</feature>
<evidence type="ECO:0000256" key="4">
    <source>
        <dbReference type="ARBA" id="ARBA00023098"/>
    </source>
</evidence>
<gene>
    <name evidence="9" type="ORF">N7498_001956</name>
</gene>
<dbReference type="GO" id="GO:0019369">
    <property type="term" value="P:arachidonate metabolic process"/>
    <property type="evidence" value="ECO:0007669"/>
    <property type="project" value="TreeGrafter"/>
</dbReference>
<dbReference type="GO" id="GO:0047499">
    <property type="term" value="F:calcium-independent phospholipase A2 activity"/>
    <property type="evidence" value="ECO:0007669"/>
    <property type="project" value="TreeGrafter"/>
</dbReference>
<dbReference type="InterPro" id="IPR002641">
    <property type="entry name" value="PNPLA_dom"/>
</dbReference>
<evidence type="ECO:0000313" key="9">
    <source>
        <dbReference type="EMBL" id="KAJ5215549.1"/>
    </source>
</evidence>